<dbReference type="EMBL" id="AP017378">
    <property type="protein sequence ID" value="BBD09120.1"/>
    <property type="molecule type" value="Genomic_DNA"/>
</dbReference>
<name>A0A2Z6B107_9BACT</name>
<dbReference type="PIRSF" id="PIRSF026426">
    <property type="entry name" value="DUF1499"/>
    <property type="match status" value="1"/>
</dbReference>
<organism evidence="1 2">
    <name type="scientific">Desulfovibrio ferrophilus</name>
    <dbReference type="NCBI Taxonomy" id="241368"/>
    <lineage>
        <taxon>Bacteria</taxon>
        <taxon>Pseudomonadati</taxon>
        <taxon>Thermodesulfobacteriota</taxon>
        <taxon>Desulfovibrionia</taxon>
        <taxon>Desulfovibrionales</taxon>
        <taxon>Desulfovibrionaceae</taxon>
        <taxon>Desulfovibrio</taxon>
    </lineage>
</organism>
<dbReference type="InterPro" id="IPR010865">
    <property type="entry name" value="DUF1499"/>
</dbReference>
<evidence type="ECO:0008006" key="3">
    <source>
        <dbReference type="Google" id="ProtNLM"/>
    </source>
</evidence>
<evidence type="ECO:0000313" key="1">
    <source>
        <dbReference type="EMBL" id="BBD09120.1"/>
    </source>
</evidence>
<dbReference type="PANTHER" id="PTHR34801:SF6">
    <property type="entry name" value="SLL1620 PROTEIN"/>
    <property type="match status" value="1"/>
</dbReference>
<reference evidence="1 2" key="1">
    <citation type="journal article" date="2018" name="Sci. Adv.">
        <title>Multi-heme cytochromes provide a pathway for survival in energy-limited environments.</title>
        <authorList>
            <person name="Deng X."/>
            <person name="Dohmae N."/>
            <person name="Nealson K.H."/>
            <person name="Hashimoto K."/>
            <person name="Okamoto A."/>
        </authorList>
    </citation>
    <scope>NUCLEOTIDE SEQUENCE [LARGE SCALE GENOMIC DNA]</scope>
    <source>
        <strain evidence="1 2">IS5</strain>
    </source>
</reference>
<dbReference type="AlphaFoldDB" id="A0A2Z6B107"/>
<keyword evidence="2" id="KW-1185">Reference proteome</keyword>
<dbReference type="PANTHER" id="PTHR34801">
    <property type="entry name" value="EXPRESSED PROTEIN"/>
    <property type="match status" value="1"/>
</dbReference>
<dbReference type="Pfam" id="PF07386">
    <property type="entry name" value="DUF1499"/>
    <property type="match status" value="1"/>
</dbReference>
<accession>A0A2Z6B107</accession>
<gene>
    <name evidence="1" type="ORF">DFE_2394</name>
</gene>
<protein>
    <recommendedName>
        <fullName evidence="3">DUF1499 domain-containing protein</fullName>
    </recommendedName>
</protein>
<proteinExistence type="predicted"/>
<dbReference type="Proteomes" id="UP000269883">
    <property type="component" value="Chromosome"/>
</dbReference>
<sequence>MAHVRQAVEALPGARVVGQGETYLRAEFASRVFGFVDDLECLYDASTHTVHMRSAARLGYYDFGVNRARIELLRELLSHQ</sequence>
<dbReference type="KEGG" id="dfl:DFE_2394"/>
<evidence type="ECO:0000313" key="2">
    <source>
        <dbReference type="Proteomes" id="UP000269883"/>
    </source>
</evidence>